<reference evidence="7 8" key="2">
    <citation type="submission" date="2020-02" db="EMBL/GenBank/DDBJ databases">
        <title>Candidatus Galacturonibacter soehngenii shows hetero-acetogenic catabolism of galacturonic acid but lacks a canonical carbon monoxide dehydrogenase/acetyl-CoA synthase complex.</title>
        <authorList>
            <person name="Diender M."/>
            <person name="Stouten G.R."/>
            <person name="Petersen J.F."/>
            <person name="Nielsen P.H."/>
            <person name="Dueholm M.S."/>
            <person name="Pronk J.T."/>
            <person name="Van Loosdrecht M.C.M."/>
        </authorList>
    </citation>
    <scope>NUCLEOTIDE SEQUENCE [LARGE SCALE GENOMIC DNA]</scope>
    <source>
        <strain evidence="7">GalUA</strain>
    </source>
</reference>
<sequence length="254" mass="29208">MMNPIFLCHGGPSIVIEDNEYIDFLKEYARKNKPNAIIIFTAHWENEITAISSIDGEYKLIYDFYGFPEELYRMKYPAKGSKEIASRIKEQFAKASIPCKLDEERGLDHGAWDILYLMYPNADIPVVQVSVNPFLDKEEQINIGKALQDFPKEDILIIGSGSTVHNLSTVDWNATKPKEWAVQFDDWLIEKVLDNDVDALKNYQKFAPNAKHAIPREEHIVPLFIALGSGNKERPRLMHRSYVYGTLSYIGFEF</sequence>
<dbReference type="CDD" id="cd07363">
    <property type="entry name" value="45_DOPA_Dioxygenase"/>
    <property type="match status" value="1"/>
</dbReference>
<evidence type="ECO:0000256" key="3">
    <source>
        <dbReference type="ARBA" id="ARBA00022723"/>
    </source>
</evidence>
<comment type="caution">
    <text evidence="7">The sequence shown here is derived from an EMBL/GenBank/DDBJ whole genome shotgun (WGS) entry which is preliminary data.</text>
</comment>
<comment type="cofactor">
    <cofactor evidence="1">
        <name>Zn(2+)</name>
        <dbReference type="ChEBI" id="CHEBI:29105"/>
    </cofactor>
</comment>
<dbReference type="InterPro" id="IPR014436">
    <property type="entry name" value="Extradiol_dOase_DODA"/>
</dbReference>
<dbReference type="RefSeq" id="WP_151144371.1">
    <property type="nucleotide sequence ID" value="NZ_WAGX01000005.1"/>
</dbReference>
<keyword evidence="3" id="KW-0479">Metal-binding</keyword>
<evidence type="ECO:0000313" key="8">
    <source>
        <dbReference type="Proteomes" id="UP000461768"/>
    </source>
</evidence>
<dbReference type="AlphaFoldDB" id="A0A7V7UBD0"/>
<evidence type="ECO:0000256" key="4">
    <source>
        <dbReference type="ARBA" id="ARBA00022833"/>
    </source>
</evidence>
<evidence type="ECO:0000259" key="6">
    <source>
        <dbReference type="Pfam" id="PF02900"/>
    </source>
</evidence>
<evidence type="ECO:0000256" key="5">
    <source>
        <dbReference type="ARBA" id="ARBA00023002"/>
    </source>
</evidence>
<dbReference type="OrthoDB" id="9790889at2"/>
<dbReference type="EMBL" id="WAGX01000005">
    <property type="protein sequence ID" value="KAB1437840.1"/>
    <property type="molecule type" value="Genomic_DNA"/>
</dbReference>
<proteinExistence type="inferred from homology"/>
<dbReference type="PIRSF" id="PIRSF006157">
    <property type="entry name" value="Doxgns_DODA"/>
    <property type="match status" value="1"/>
</dbReference>
<evidence type="ECO:0000256" key="2">
    <source>
        <dbReference type="ARBA" id="ARBA00007581"/>
    </source>
</evidence>
<dbReference type="Pfam" id="PF02900">
    <property type="entry name" value="LigB"/>
    <property type="match status" value="1"/>
</dbReference>
<dbReference type="PANTHER" id="PTHR30096">
    <property type="entry name" value="4,5-DOPA DIOXYGENASE EXTRADIOL-LIKE PROTEIN"/>
    <property type="match status" value="1"/>
</dbReference>
<dbReference type="Proteomes" id="UP000461768">
    <property type="component" value="Unassembled WGS sequence"/>
</dbReference>
<keyword evidence="4" id="KW-0862">Zinc</keyword>
<reference evidence="7 8" key="1">
    <citation type="submission" date="2019-09" db="EMBL/GenBank/DDBJ databases">
        <authorList>
            <person name="Valk L.C."/>
        </authorList>
    </citation>
    <scope>NUCLEOTIDE SEQUENCE [LARGE SCALE GENOMIC DNA]</scope>
    <source>
        <strain evidence="7">GalUA</strain>
    </source>
</reference>
<feature type="domain" description="Extradiol ring-cleavage dioxygenase class III enzyme subunit B" evidence="6">
    <location>
        <begin position="23"/>
        <end position="249"/>
    </location>
</feature>
<dbReference type="GO" id="GO:0008198">
    <property type="term" value="F:ferrous iron binding"/>
    <property type="evidence" value="ECO:0007669"/>
    <property type="project" value="InterPro"/>
</dbReference>
<dbReference type="InterPro" id="IPR004183">
    <property type="entry name" value="Xdiol_dOase_suB"/>
</dbReference>
<accession>A0A7V7UBD0</accession>
<keyword evidence="7" id="KW-0223">Dioxygenase</keyword>
<dbReference type="GO" id="GO:0008270">
    <property type="term" value="F:zinc ion binding"/>
    <property type="evidence" value="ECO:0007669"/>
    <property type="project" value="InterPro"/>
</dbReference>
<dbReference type="Gene3D" id="3.40.830.10">
    <property type="entry name" value="LigB-like"/>
    <property type="match status" value="1"/>
</dbReference>
<dbReference type="GO" id="GO:0016702">
    <property type="term" value="F:oxidoreductase activity, acting on single donors with incorporation of molecular oxygen, incorporation of two atoms of oxygen"/>
    <property type="evidence" value="ECO:0007669"/>
    <property type="project" value="UniProtKB-ARBA"/>
</dbReference>
<dbReference type="SUPFAM" id="SSF53213">
    <property type="entry name" value="LigB-like"/>
    <property type="match status" value="1"/>
</dbReference>
<keyword evidence="8" id="KW-1185">Reference proteome</keyword>
<organism evidence="7 8">
    <name type="scientific">Candidatus Galacturonatibacter soehngenii</name>
    <dbReference type="NCBI Taxonomy" id="2307010"/>
    <lineage>
        <taxon>Bacteria</taxon>
        <taxon>Bacillati</taxon>
        <taxon>Bacillota</taxon>
        <taxon>Clostridia</taxon>
        <taxon>Lachnospirales</taxon>
        <taxon>Lachnospiraceae</taxon>
        <taxon>Candidatus Galacturonatibacter</taxon>
    </lineage>
</organism>
<evidence type="ECO:0000256" key="1">
    <source>
        <dbReference type="ARBA" id="ARBA00001947"/>
    </source>
</evidence>
<dbReference type="PANTHER" id="PTHR30096:SF0">
    <property type="entry name" value="4,5-DOPA DIOXYGENASE EXTRADIOL-LIKE PROTEIN"/>
    <property type="match status" value="1"/>
</dbReference>
<evidence type="ECO:0000313" key="7">
    <source>
        <dbReference type="EMBL" id="KAB1437840.1"/>
    </source>
</evidence>
<protein>
    <submittedName>
        <fullName evidence="7">Dioxygenase</fullName>
    </submittedName>
</protein>
<gene>
    <name evidence="7" type="ORF">F7O84_09620</name>
</gene>
<name>A0A7V7UBD0_9FIRM</name>
<keyword evidence="5" id="KW-0560">Oxidoreductase</keyword>
<comment type="similarity">
    <text evidence="2">Belongs to the DODA-type extradiol aromatic ring-opening dioxygenase family.</text>
</comment>